<name>A0ABD3STU9_9STRA</name>
<feature type="transmembrane region" description="Helical" evidence="1">
    <location>
        <begin position="47"/>
        <end position="67"/>
    </location>
</feature>
<protein>
    <submittedName>
        <fullName evidence="2">Uncharacterized protein</fullName>
    </submittedName>
</protein>
<comment type="caution">
    <text evidence="2">The sequence shown here is derived from an EMBL/GenBank/DDBJ whole genome shotgun (WGS) entry which is preliminary data.</text>
</comment>
<keyword evidence="1" id="KW-1133">Transmembrane helix</keyword>
<feature type="transmembrane region" description="Helical" evidence="1">
    <location>
        <begin position="123"/>
        <end position="148"/>
    </location>
</feature>
<accession>A0ABD3STU9</accession>
<dbReference type="EMBL" id="JALLPB020000001">
    <property type="protein sequence ID" value="KAL3827653.1"/>
    <property type="molecule type" value="Genomic_DNA"/>
</dbReference>
<evidence type="ECO:0000313" key="3">
    <source>
        <dbReference type="Proteomes" id="UP001530377"/>
    </source>
</evidence>
<gene>
    <name evidence="2" type="ORF">ACHAXA_000526</name>
</gene>
<evidence type="ECO:0000256" key="1">
    <source>
        <dbReference type="SAM" id="Phobius"/>
    </source>
</evidence>
<dbReference type="Proteomes" id="UP001530377">
    <property type="component" value="Unassembled WGS sequence"/>
</dbReference>
<reference evidence="2 3" key="1">
    <citation type="submission" date="2024-10" db="EMBL/GenBank/DDBJ databases">
        <title>Updated reference genomes for cyclostephanoid diatoms.</title>
        <authorList>
            <person name="Roberts W.R."/>
            <person name="Alverson A.J."/>
        </authorList>
    </citation>
    <scope>NUCLEOTIDE SEQUENCE [LARGE SCALE GENOMIC DNA]</scope>
    <source>
        <strain evidence="2 3">AJA228-03</strain>
    </source>
</reference>
<proteinExistence type="predicted"/>
<sequence>MCLQSHPALLTLVQILPRPRHSRGDYPSFRVSDCHYRPLVNTPVKTALIILLYSITMATVGSIKSFLTLQLLDGILDDGNCGSTGNLALELTRGIEQCALIGHSIINALSVGGINRLSGMSMVLYLALGIVSFAPLLGKISVVVLYGVMQSYSGHGERQFGKSCTCCDNCQCPRICIEIVDDCLYLSCTNKVDDNSWVFHPMVKSYNINGPQFFGSLQAFS</sequence>
<keyword evidence="1" id="KW-0812">Transmembrane</keyword>
<evidence type="ECO:0000313" key="2">
    <source>
        <dbReference type="EMBL" id="KAL3827653.1"/>
    </source>
</evidence>
<organism evidence="2 3">
    <name type="scientific">Cyclostephanos tholiformis</name>
    <dbReference type="NCBI Taxonomy" id="382380"/>
    <lineage>
        <taxon>Eukaryota</taxon>
        <taxon>Sar</taxon>
        <taxon>Stramenopiles</taxon>
        <taxon>Ochrophyta</taxon>
        <taxon>Bacillariophyta</taxon>
        <taxon>Coscinodiscophyceae</taxon>
        <taxon>Thalassiosirophycidae</taxon>
        <taxon>Stephanodiscales</taxon>
        <taxon>Stephanodiscaceae</taxon>
        <taxon>Cyclostephanos</taxon>
    </lineage>
</organism>
<keyword evidence="3" id="KW-1185">Reference proteome</keyword>
<dbReference type="AlphaFoldDB" id="A0ABD3STU9"/>
<keyword evidence="1" id="KW-0472">Membrane</keyword>